<proteinExistence type="predicted"/>
<reference evidence="1" key="1">
    <citation type="submission" date="2023-04" db="EMBL/GenBank/DDBJ databases">
        <authorList>
            <person name="Vijverberg K."/>
            <person name="Xiong W."/>
            <person name="Schranz E."/>
        </authorList>
    </citation>
    <scope>NUCLEOTIDE SEQUENCE</scope>
</reference>
<evidence type="ECO:0000313" key="1">
    <source>
        <dbReference type="EMBL" id="CAI9269804.1"/>
    </source>
</evidence>
<sequence length="104" mass="12016">MDVKKVREDVNLKLHELRDDMVKEVAVVQHDYATLHKKVDIICDVVTRYVKLYESLSPQITQLSTTDNQQFGEVILILRDLKESVLKPATFSIITLEFLSQKIS</sequence>
<protein>
    <submittedName>
        <fullName evidence="1">Uncharacterized protein</fullName>
    </submittedName>
</protein>
<name>A0AA35Y751_LACSI</name>
<dbReference type="EMBL" id="OX465077">
    <property type="protein sequence ID" value="CAI9269804.1"/>
    <property type="molecule type" value="Genomic_DNA"/>
</dbReference>
<evidence type="ECO:0000313" key="2">
    <source>
        <dbReference type="Proteomes" id="UP001177003"/>
    </source>
</evidence>
<organism evidence="1 2">
    <name type="scientific">Lactuca saligna</name>
    <name type="common">Willowleaf lettuce</name>
    <dbReference type="NCBI Taxonomy" id="75948"/>
    <lineage>
        <taxon>Eukaryota</taxon>
        <taxon>Viridiplantae</taxon>
        <taxon>Streptophyta</taxon>
        <taxon>Embryophyta</taxon>
        <taxon>Tracheophyta</taxon>
        <taxon>Spermatophyta</taxon>
        <taxon>Magnoliopsida</taxon>
        <taxon>eudicotyledons</taxon>
        <taxon>Gunneridae</taxon>
        <taxon>Pentapetalae</taxon>
        <taxon>asterids</taxon>
        <taxon>campanulids</taxon>
        <taxon>Asterales</taxon>
        <taxon>Asteraceae</taxon>
        <taxon>Cichorioideae</taxon>
        <taxon>Cichorieae</taxon>
        <taxon>Lactucinae</taxon>
        <taxon>Lactuca</taxon>
    </lineage>
</organism>
<dbReference type="Proteomes" id="UP001177003">
    <property type="component" value="Chromosome 1"/>
</dbReference>
<keyword evidence="2" id="KW-1185">Reference proteome</keyword>
<gene>
    <name evidence="1" type="ORF">LSALG_LOCUS10156</name>
</gene>
<accession>A0AA35Y751</accession>
<dbReference type="AlphaFoldDB" id="A0AA35Y751"/>